<feature type="domain" description="Carbohydrate kinase FGGY C-terminal" evidence="13">
    <location>
        <begin position="270"/>
        <end position="459"/>
    </location>
</feature>
<dbReference type="InterPro" id="IPR018485">
    <property type="entry name" value="FGGY_C"/>
</dbReference>
<dbReference type="Proteomes" id="UP001149074">
    <property type="component" value="Unassembled WGS sequence"/>
</dbReference>
<evidence type="ECO:0000256" key="7">
    <source>
        <dbReference type="ARBA" id="ARBA00022798"/>
    </source>
</evidence>
<keyword evidence="6 10" id="KW-0418">Kinase</keyword>
<dbReference type="GO" id="GO:0006641">
    <property type="term" value="P:triglyceride metabolic process"/>
    <property type="evidence" value="ECO:0007669"/>
    <property type="project" value="TreeGrafter"/>
</dbReference>
<comment type="similarity">
    <text evidence="2 10">Belongs to the FGGY kinase family.</text>
</comment>
<dbReference type="PROSITE" id="PS00445">
    <property type="entry name" value="FGGY_KINASES_2"/>
    <property type="match status" value="1"/>
</dbReference>
<dbReference type="PANTHER" id="PTHR10196:SF75">
    <property type="entry name" value="GLYCEROL KINASE"/>
    <property type="match status" value="1"/>
</dbReference>
<keyword evidence="5" id="KW-0547">Nucleotide-binding</keyword>
<feature type="compositionally biased region" description="Polar residues" evidence="11">
    <location>
        <begin position="513"/>
        <end position="528"/>
    </location>
</feature>
<evidence type="ECO:0000256" key="2">
    <source>
        <dbReference type="ARBA" id="ARBA00009156"/>
    </source>
</evidence>
<dbReference type="InterPro" id="IPR043129">
    <property type="entry name" value="ATPase_NBD"/>
</dbReference>
<dbReference type="OrthoDB" id="5422795at2759"/>
<evidence type="ECO:0000256" key="6">
    <source>
        <dbReference type="ARBA" id="ARBA00022777"/>
    </source>
</evidence>
<evidence type="ECO:0000256" key="4">
    <source>
        <dbReference type="ARBA" id="ARBA00022679"/>
    </source>
</evidence>
<dbReference type="Gene3D" id="3.30.420.40">
    <property type="match status" value="2"/>
</dbReference>
<evidence type="ECO:0000256" key="11">
    <source>
        <dbReference type="SAM" id="MobiDB-lite"/>
    </source>
</evidence>
<dbReference type="InterPro" id="IPR018484">
    <property type="entry name" value="FGGY_N"/>
</dbReference>
<dbReference type="GO" id="GO:0005524">
    <property type="term" value="F:ATP binding"/>
    <property type="evidence" value="ECO:0007669"/>
    <property type="project" value="UniProtKB-KW"/>
</dbReference>
<dbReference type="GO" id="GO:0005739">
    <property type="term" value="C:mitochondrion"/>
    <property type="evidence" value="ECO:0007669"/>
    <property type="project" value="TreeGrafter"/>
</dbReference>
<dbReference type="GO" id="GO:0006071">
    <property type="term" value="P:glycerol metabolic process"/>
    <property type="evidence" value="ECO:0007669"/>
    <property type="project" value="UniProtKB-KW"/>
</dbReference>
<protein>
    <recommendedName>
        <fullName evidence="3">glycerol kinase</fullName>
        <ecNumber evidence="3">2.7.1.30</ecNumber>
    </recommendedName>
    <alternativeName>
        <fullName evidence="9">ATP:glycerol 3-phosphotransferase</fullName>
    </alternativeName>
</protein>
<evidence type="ECO:0000256" key="3">
    <source>
        <dbReference type="ARBA" id="ARBA00012099"/>
    </source>
</evidence>
<comment type="caution">
    <text evidence="14">The sequence shown here is derived from an EMBL/GenBank/DDBJ whole genome shotgun (WGS) entry which is preliminary data.</text>
</comment>
<dbReference type="GO" id="GO:0046167">
    <property type="term" value="P:glycerol-3-phosphate biosynthetic process"/>
    <property type="evidence" value="ECO:0007669"/>
    <property type="project" value="TreeGrafter"/>
</dbReference>
<evidence type="ECO:0000313" key="15">
    <source>
        <dbReference type="Proteomes" id="UP001149074"/>
    </source>
</evidence>
<keyword evidence="15" id="KW-1185">Reference proteome</keyword>
<dbReference type="FunFam" id="3.30.420.40:FF:000086">
    <property type="entry name" value="Glycerol kinase"/>
    <property type="match status" value="1"/>
</dbReference>
<reference evidence="14" key="1">
    <citation type="submission" date="2022-11" db="EMBL/GenBank/DDBJ databases">
        <authorList>
            <person name="Petersen C."/>
        </authorList>
    </citation>
    <scope>NUCLEOTIDE SEQUENCE</scope>
    <source>
        <strain evidence="14">IBT 30761</strain>
    </source>
</reference>
<dbReference type="EMBL" id="JAPQKI010000009">
    <property type="protein sequence ID" value="KAJ5090161.1"/>
    <property type="molecule type" value="Genomic_DNA"/>
</dbReference>
<keyword evidence="8" id="KW-0067">ATP-binding</keyword>
<evidence type="ECO:0000256" key="5">
    <source>
        <dbReference type="ARBA" id="ARBA00022741"/>
    </source>
</evidence>
<dbReference type="FunFam" id="3.30.420.40:FF:000085">
    <property type="entry name" value="Glycerol kinase 2"/>
    <property type="match status" value="1"/>
</dbReference>
<evidence type="ECO:0000313" key="14">
    <source>
        <dbReference type="EMBL" id="KAJ5090161.1"/>
    </source>
</evidence>
<evidence type="ECO:0000256" key="1">
    <source>
        <dbReference type="ARBA" id="ARBA00005190"/>
    </source>
</evidence>
<evidence type="ECO:0000256" key="9">
    <source>
        <dbReference type="ARBA" id="ARBA00043149"/>
    </source>
</evidence>
<accession>A0A9W9EYC6</accession>
<dbReference type="InterPro" id="IPR018483">
    <property type="entry name" value="Carb_kinase_FGGY_CS"/>
</dbReference>
<dbReference type="NCBIfam" id="NF000756">
    <property type="entry name" value="PRK00047.1"/>
    <property type="match status" value="1"/>
</dbReference>
<keyword evidence="7" id="KW-0319">Glycerol metabolism</keyword>
<dbReference type="EC" id="2.7.1.30" evidence="3"/>
<dbReference type="RefSeq" id="XP_056472143.1">
    <property type="nucleotide sequence ID" value="XM_056621337.1"/>
</dbReference>
<feature type="domain" description="Carbohydrate kinase FGGY N-terminal" evidence="12">
    <location>
        <begin position="9"/>
        <end position="260"/>
    </location>
</feature>
<keyword evidence="4 10" id="KW-0808">Transferase</keyword>
<evidence type="ECO:0000259" key="13">
    <source>
        <dbReference type="Pfam" id="PF02782"/>
    </source>
</evidence>
<gene>
    <name evidence="14" type="ORF">N7532_008845</name>
</gene>
<organism evidence="14 15">
    <name type="scientific">Penicillium argentinense</name>
    <dbReference type="NCBI Taxonomy" id="1131581"/>
    <lineage>
        <taxon>Eukaryota</taxon>
        <taxon>Fungi</taxon>
        <taxon>Dikarya</taxon>
        <taxon>Ascomycota</taxon>
        <taxon>Pezizomycotina</taxon>
        <taxon>Eurotiomycetes</taxon>
        <taxon>Eurotiomycetidae</taxon>
        <taxon>Eurotiales</taxon>
        <taxon>Aspergillaceae</taxon>
        <taxon>Penicillium</taxon>
    </lineage>
</organism>
<dbReference type="AlphaFoldDB" id="A0A9W9EYC6"/>
<dbReference type="InterPro" id="IPR005999">
    <property type="entry name" value="Glycerol_kin"/>
</dbReference>
<dbReference type="CDD" id="cd07792">
    <property type="entry name" value="ASKHA_NBD_FGGY_GK1-3-like"/>
    <property type="match status" value="1"/>
</dbReference>
<dbReference type="Pfam" id="PF02782">
    <property type="entry name" value="FGGY_C"/>
    <property type="match status" value="1"/>
</dbReference>
<dbReference type="GO" id="GO:0004370">
    <property type="term" value="F:glycerol kinase activity"/>
    <property type="evidence" value="ECO:0007669"/>
    <property type="project" value="UniProtKB-EC"/>
</dbReference>
<feature type="region of interest" description="Disordered" evidence="11">
    <location>
        <begin position="509"/>
        <end position="549"/>
    </location>
</feature>
<reference evidence="14" key="2">
    <citation type="journal article" date="2023" name="IMA Fungus">
        <title>Comparative genomic study of the Penicillium genus elucidates a diverse pangenome and 15 lateral gene transfer events.</title>
        <authorList>
            <person name="Petersen C."/>
            <person name="Sorensen T."/>
            <person name="Nielsen M.R."/>
            <person name="Sondergaard T.E."/>
            <person name="Sorensen J.L."/>
            <person name="Fitzpatrick D.A."/>
            <person name="Frisvad J.C."/>
            <person name="Nielsen K.L."/>
        </authorList>
    </citation>
    <scope>NUCLEOTIDE SEQUENCE</scope>
    <source>
        <strain evidence="14">IBT 30761</strain>
    </source>
</reference>
<dbReference type="PANTHER" id="PTHR10196">
    <property type="entry name" value="SUGAR KINASE"/>
    <property type="match status" value="1"/>
</dbReference>
<evidence type="ECO:0000256" key="8">
    <source>
        <dbReference type="ARBA" id="ARBA00022840"/>
    </source>
</evidence>
<comment type="pathway">
    <text evidence="1">Polyol metabolism; glycerol degradation via glycerol kinase pathway; sn-glycerol 3-phosphate from glycerol: step 1/1.</text>
</comment>
<name>A0A9W9EYC6_9EURO</name>
<sequence>MQPSEFFVGSIDQGTTSTRFLIFNRDGEPVASHQVEFSQIYPNPGWHEHDPLELVYSVETCIDHAVREFEEKGFSRSNIKCVGITNQRETTVVWDHESGEPLNNAIVWTDTRSQAIVTELKQRPDASKLQAICGLPLSTYSSSTKLLWMLAHVPKVKEAFDRGTLAFGTVDSWLVYRLNGVRANVFVSDSTNASRTMFMSLHSLQYDDTLLDFFGIKGKIHLPRIVPSSDSHAYGSIVSGALEGVPIMGCLGDQSSALVGQKGFSPGMAKNTYGTGCFLLYNVGEKPVISTHGLLATVAYNFGGKAVYALEGSIAVAGSGVKFLQNNLAFFQDSKEVNDLALSVEDNGGCVFVTAFSGLFAPYWIDDAKGTIFGITQYTQKGHIARATLEATCFQTKAILDAMEKDSGKTLSELAVDGGMSNSDLAMQTQADLISIPVYRPKMRETTALGAAIAAGLAAGLWRNFAELRDINRVGGVVFEPRITREESAKKFGEWEKAVQMSRGWIGAEKNAQDSVPNGAQKWPNGTSVYPADNRDLSAPKPLPKQSQSPLISDVVAGSNTGTTFKVKAWTASGDLDFQPAKVPTVSISGDLEDADEEDLFLELRKVEILQKLKKLRKLKLSYY</sequence>
<dbReference type="SUPFAM" id="SSF53067">
    <property type="entry name" value="Actin-like ATPase domain"/>
    <property type="match status" value="2"/>
</dbReference>
<dbReference type="NCBIfam" id="TIGR01311">
    <property type="entry name" value="glycerol_kin"/>
    <property type="match status" value="1"/>
</dbReference>
<dbReference type="Pfam" id="PF00370">
    <property type="entry name" value="FGGY_N"/>
    <property type="match status" value="1"/>
</dbReference>
<dbReference type="GeneID" id="81360316"/>
<dbReference type="InterPro" id="IPR042018">
    <property type="entry name" value="GK1-3_metazoan-type"/>
</dbReference>
<evidence type="ECO:0000256" key="10">
    <source>
        <dbReference type="RuleBase" id="RU003733"/>
    </source>
</evidence>
<proteinExistence type="inferred from homology"/>
<evidence type="ECO:0000259" key="12">
    <source>
        <dbReference type="Pfam" id="PF00370"/>
    </source>
</evidence>